<feature type="signal peptide" evidence="2">
    <location>
        <begin position="1"/>
        <end position="29"/>
    </location>
</feature>
<dbReference type="OrthoDB" id="9797736at2"/>
<dbReference type="PROSITE" id="PS50983">
    <property type="entry name" value="FE_B12_PBP"/>
    <property type="match status" value="1"/>
</dbReference>
<keyword evidence="2" id="KW-0732">Signal</keyword>
<keyword evidence="5" id="KW-1185">Reference proteome</keyword>
<feature type="compositionally biased region" description="Low complexity" evidence="1">
    <location>
        <begin position="25"/>
        <end position="39"/>
    </location>
</feature>
<proteinExistence type="predicted"/>
<gene>
    <name evidence="4" type="ORF">E2F49_06350</name>
</gene>
<dbReference type="PROSITE" id="PS51257">
    <property type="entry name" value="PROKAR_LIPOPROTEIN"/>
    <property type="match status" value="1"/>
</dbReference>
<dbReference type="Gene3D" id="3.40.50.1980">
    <property type="entry name" value="Nitrogenase molybdenum iron protein domain"/>
    <property type="match status" value="2"/>
</dbReference>
<evidence type="ECO:0000313" key="4">
    <source>
        <dbReference type="EMBL" id="TDK33617.1"/>
    </source>
</evidence>
<dbReference type="AlphaFoldDB" id="A0A4R5UE91"/>
<organism evidence="4 5">
    <name type="scientific">Luteimonas terrae</name>
    <dbReference type="NCBI Taxonomy" id="1530191"/>
    <lineage>
        <taxon>Bacteria</taxon>
        <taxon>Pseudomonadati</taxon>
        <taxon>Pseudomonadota</taxon>
        <taxon>Gammaproteobacteria</taxon>
        <taxon>Lysobacterales</taxon>
        <taxon>Lysobacteraceae</taxon>
        <taxon>Luteimonas</taxon>
    </lineage>
</organism>
<feature type="domain" description="Fe/B12 periplasmic-binding" evidence="3">
    <location>
        <begin position="87"/>
        <end position="350"/>
    </location>
</feature>
<evidence type="ECO:0000259" key="3">
    <source>
        <dbReference type="PROSITE" id="PS50983"/>
    </source>
</evidence>
<comment type="caution">
    <text evidence="4">The sequence shown here is derived from an EMBL/GenBank/DDBJ whole genome shotgun (WGS) entry which is preliminary data.</text>
</comment>
<protein>
    <submittedName>
        <fullName evidence="4">Hemin ABC transporter substrate-binding protein</fullName>
    </submittedName>
</protein>
<dbReference type="InterPro" id="IPR002491">
    <property type="entry name" value="ABC_transptr_periplasmic_BD"/>
</dbReference>
<name>A0A4R5UE91_9GAMM</name>
<dbReference type="RefSeq" id="WP_133393045.1">
    <property type="nucleotide sequence ID" value="NZ_SMTG01000002.1"/>
</dbReference>
<sequence>MSDRRVRALLPLAFACALAACAPSTPAPADDARADTAPAQTSDAALPDGWQHVAGTDIPRVDRSQQDLPVTVRSDDGVEVTVTDTARTIVGNDDIVMVMDALGLSDQVFAAPTNAVTQTGRDAQHHFLFNRTTGVEGILSLDGTLFVGNSLRRHGKLAQPLRDAGLALVIVDELQPIPEKVRKLATVFGHADEGEQLATLVQQQLDEAARIAGSHARKPRVIHISATGGGGSPTVGGADTAAAGVIRLAGGINVGDEAKVANYSQLSNEGIVAVEPEVILVSEDDLRVFGGADGLWKAYPSLRQTPAGLADRVWVMPDTQLKVSSIGGGTGAIALAQALATLAAELDAAPGA</sequence>
<dbReference type="PANTHER" id="PTHR30535">
    <property type="entry name" value="VITAMIN B12-BINDING PROTEIN"/>
    <property type="match status" value="1"/>
</dbReference>
<accession>A0A4R5UE91</accession>
<dbReference type="Proteomes" id="UP000295543">
    <property type="component" value="Unassembled WGS sequence"/>
</dbReference>
<dbReference type="InterPro" id="IPR050902">
    <property type="entry name" value="ABC_Transporter_SBP"/>
</dbReference>
<dbReference type="PANTHER" id="PTHR30535:SF4">
    <property type="entry name" value="HEMIN-BINDING PERIPLASMIC PROTEIN HMUT"/>
    <property type="match status" value="1"/>
</dbReference>
<evidence type="ECO:0000256" key="1">
    <source>
        <dbReference type="SAM" id="MobiDB-lite"/>
    </source>
</evidence>
<dbReference type="EMBL" id="SMTG01000002">
    <property type="protein sequence ID" value="TDK33617.1"/>
    <property type="molecule type" value="Genomic_DNA"/>
</dbReference>
<dbReference type="SUPFAM" id="SSF53807">
    <property type="entry name" value="Helical backbone' metal receptor"/>
    <property type="match status" value="1"/>
</dbReference>
<feature type="chain" id="PRO_5020314239" evidence="2">
    <location>
        <begin position="30"/>
        <end position="352"/>
    </location>
</feature>
<feature type="region of interest" description="Disordered" evidence="1">
    <location>
        <begin position="25"/>
        <end position="49"/>
    </location>
</feature>
<evidence type="ECO:0000256" key="2">
    <source>
        <dbReference type="SAM" id="SignalP"/>
    </source>
</evidence>
<reference evidence="4 5" key="1">
    <citation type="submission" date="2019-03" db="EMBL/GenBank/DDBJ databases">
        <title>Luteimonas zhaokaii sp.nov., isolated from the rectal contents of Plateau pika in Yushu, Qinghai Province, China.</title>
        <authorList>
            <person name="Zhang G."/>
        </authorList>
    </citation>
    <scope>NUCLEOTIDE SEQUENCE [LARGE SCALE GENOMIC DNA]</scope>
    <source>
        <strain evidence="4 5">THG-MD21</strain>
    </source>
</reference>
<dbReference type="Pfam" id="PF01497">
    <property type="entry name" value="Peripla_BP_2"/>
    <property type="match status" value="1"/>
</dbReference>
<evidence type="ECO:0000313" key="5">
    <source>
        <dbReference type="Proteomes" id="UP000295543"/>
    </source>
</evidence>